<evidence type="ECO:0000313" key="1">
    <source>
        <dbReference type="EMBL" id="VAW90126.1"/>
    </source>
</evidence>
<protein>
    <submittedName>
        <fullName evidence="1">Uncharacterized protein</fullName>
    </submittedName>
</protein>
<dbReference type="EMBL" id="UOFP01000308">
    <property type="protein sequence ID" value="VAW90126.1"/>
    <property type="molecule type" value="Genomic_DNA"/>
</dbReference>
<proteinExistence type="predicted"/>
<accession>A0A3B1ABD9</accession>
<organism evidence="1">
    <name type="scientific">hydrothermal vent metagenome</name>
    <dbReference type="NCBI Taxonomy" id="652676"/>
    <lineage>
        <taxon>unclassified sequences</taxon>
        <taxon>metagenomes</taxon>
        <taxon>ecological metagenomes</taxon>
    </lineage>
</organism>
<name>A0A3B1ABD9_9ZZZZ</name>
<reference evidence="1" key="1">
    <citation type="submission" date="2018-06" db="EMBL/GenBank/DDBJ databases">
        <authorList>
            <person name="Zhirakovskaya E."/>
        </authorList>
    </citation>
    <scope>NUCLEOTIDE SEQUENCE</scope>
</reference>
<gene>
    <name evidence="1" type="ORF">MNBD_GAMMA18-594</name>
</gene>
<dbReference type="AlphaFoldDB" id="A0A3B1ABD9"/>
<sequence>MLMMLAFLIDQVQQLCRSAYQKARQHAGAFKVLFERIRNLIQTGVFVDWETLFTYIANPEQRAPPSQDWVFQLK</sequence>